<dbReference type="Gene3D" id="3.90.550.10">
    <property type="entry name" value="Spore Coat Polysaccharide Biosynthesis Protein SpsA, Chain A"/>
    <property type="match status" value="1"/>
</dbReference>
<evidence type="ECO:0000313" key="10">
    <source>
        <dbReference type="Proteomes" id="UP000186594"/>
    </source>
</evidence>
<name>A0A1U7LN18_NEOID</name>
<evidence type="ECO:0000256" key="3">
    <source>
        <dbReference type="ARBA" id="ARBA00022490"/>
    </source>
</evidence>
<dbReference type="GO" id="GO:0003743">
    <property type="term" value="F:translation initiation factor activity"/>
    <property type="evidence" value="ECO:0007669"/>
    <property type="project" value="UniProtKB-KW"/>
</dbReference>
<protein>
    <recommendedName>
        <fullName evidence="6">Translation initiation factor eIF2B subunit gamma</fullName>
    </recommendedName>
    <alternativeName>
        <fullName evidence="7">eIF2B GDP-GTP exchange factor subunit gamma</fullName>
    </alternativeName>
</protein>
<comment type="subcellular location">
    <subcellularLocation>
        <location evidence="1">Cytoplasm</location>
        <location evidence="1">Cytosol</location>
    </subcellularLocation>
</comment>
<sequence length="193" mass="22339">MDLPSHTIIDYHRAENPSVTTIFYDTTSEKSVTIAKGEVEKSFVGIDRSNNRLLLVKDEDDLDDEITLRMSLLWKFPRVTISTTLQDSYIYIMKHWVVDYILKNEKISSIKEDLLPQLVKMQYQSILLRKEGIEQLMTKDKNDFFELNDVKTLQKPKVKVNVFTVPKDKTCLRANNISAYSELNRLSGIQGCS</sequence>
<organism evidence="9 10">
    <name type="scientific">Neolecta irregularis (strain DAH-3)</name>
    <dbReference type="NCBI Taxonomy" id="1198029"/>
    <lineage>
        <taxon>Eukaryota</taxon>
        <taxon>Fungi</taxon>
        <taxon>Dikarya</taxon>
        <taxon>Ascomycota</taxon>
        <taxon>Taphrinomycotina</taxon>
        <taxon>Neolectales</taxon>
        <taxon>Neolectaceae</taxon>
        <taxon>Neolecta</taxon>
    </lineage>
</organism>
<dbReference type="GO" id="GO:0002183">
    <property type="term" value="P:cytoplasmic translational initiation"/>
    <property type="evidence" value="ECO:0007669"/>
    <property type="project" value="TreeGrafter"/>
</dbReference>
<dbReference type="InterPro" id="IPR051960">
    <property type="entry name" value="eIF2B_gamma"/>
</dbReference>
<dbReference type="STRING" id="1198029.A0A1U7LN18"/>
<evidence type="ECO:0000256" key="8">
    <source>
        <dbReference type="ARBA" id="ARBA00046432"/>
    </source>
</evidence>
<dbReference type="GO" id="GO:0005851">
    <property type="term" value="C:eukaryotic translation initiation factor 2B complex"/>
    <property type="evidence" value="ECO:0007669"/>
    <property type="project" value="TreeGrafter"/>
</dbReference>
<gene>
    <name evidence="9" type="ORF">NEOLI_004693</name>
</gene>
<accession>A0A1U7LN18</accession>
<evidence type="ECO:0000256" key="5">
    <source>
        <dbReference type="ARBA" id="ARBA00022917"/>
    </source>
</evidence>
<evidence type="ECO:0000256" key="7">
    <source>
        <dbReference type="ARBA" id="ARBA00044229"/>
    </source>
</evidence>
<dbReference type="Proteomes" id="UP000186594">
    <property type="component" value="Unassembled WGS sequence"/>
</dbReference>
<dbReference type="PANTHER" id="PTHR45989">
    <property type="entry name" value="TRANSLATION INITIATION FACTOR EIF-2B SUBUNIT GAMMA"/>
    <property type="match status" value="1"/>
</dbReference>
<comment type="similarity">
    <text evidence="2">Belongs to the eIF-2B gamma/epsilon subunits family.</text>
</comment>
<dbReference type="GO" id="GO:0005829">
    <property type="term" value="C:cytosol"/>
    <property type="evidence" value="ECO:0007669"/>
    <property type="project" value="UniProtKB-SubCell"/>
</dbReference>
<evidence type="ECO:0000256" key="6">
    <source>
        <dbReference type="ARBA" id="ARBA00044196"/>
    </source>
</evidence>
<evidence type="ECO:0000256" key="1">
    <source>
        <dbReference type="ARBA" id="ARBA00004514"/>
    </source>
</evidence>
<comment type="subunit">
    <text evidence="8">Component of the translation initiation factor 2B (eIF2B) complex which is a heterodecamer of two sets of five different subunits: alpha, beta, gamma, delta and epsilon. Subunits alpha, beta and delta comprise a regulatory subcomplex and subunits epsilon and gamma comprise a catalytic subcomplex. Within the complex, the hexameric regulatory complex resides at the center, with the two heterodimeric catalytic subcomplexes bound on opposite sides.</text>
</comment>
<reference evidence="9 10" key="1">
    <citation type="submission" date="2016-04" db="EMBL/GenBank/DDBJ databases">
        <title>Evolutionary innovation and constraint leading to complex multicellularity in the Ascomycota.</title>
        <authorList>
            <person name="Cisse O."/>
            <person name="Nguyen A."/>
            <person name="Hewitt D.A."/>
            <person name="Jedd G."/>
            <person name="Stajich J.E."/>
        </authorList>
    </citation>
    <scope>NUCLEOTIDE SEQUENCE [LARGE SCALE GENOMIC DNA]</scope>
    <source>
        <strain evidence="9 10">DAH-3</strain>
    </source>
</reference>
<dbReference type="InterPro" id="IPR029044">
    <property type="entry name" value="Nucleotide-diphossugar_trans"/>
</dbReference>
<evidence type="ECO:0000313" key="9">
    <source>
        <dbReference type="EMBL" id="OLL23921.1"/>
    </source>
</evidence>
<dbReference type="OrthoDB" id="10250549at2759"/>
<keyword evidence="10" id="KW-1185">Reference proteome</keyword>
<evidence type="ECO:0000256" key="4">
    <source>
        <dbReference type="ARBA" id="ARBA00022540"/>
    </source>
</evidence>
<dbReference type="EMBL" id="LXFE01001091">
    <property type="protein sequence ID" value="OLL23921.1"/>
    <property type="molecule type" value="Genomic_DNA"/>
</dbReference>
<comment type="caution">
    <text evidence="9">The sequence shown here is derived from an EMBL/GenBank/DDBJ whole genome shotgun (WGS) entry which is preliminary data.</text>
</comment>
<dbReference type="PANTHER" id="PTHR45989:SF1">
    <property type="entry name" value="TRANSLATION INITIATION FACTOR EIF-2B SUBUNIT GAMMA"/>
    <property type="match status" value="1"/>
</dbReference>
<keyword evidence="3" id="KW-0963">Cytoplasm</keyword>
<dbReference type="AlphaFoldDB" id="A0A1U7LN18"/>
<proteinExistence type="inferred from homology"/>
<dbReference type="GO" id="GO:0005085">
    <property type="term" value="F:guanyl-nucleotide exchange factor activity"/>
    <property type="evidence" value="ECO:0007669"/>
    <property type="project" value="TreeGrafter"/>
</dbReference>
<keyword evidence="4 9" id="KW-0396">Initiation factor</keyword>
<keyword evidence="5" id="KW-0648">Protein biosynthesis</keyword>
<evidence type="ECO:0000256" key="2">
    <source>
        <dbReference type="ARBA" id="ARBA00007878"/>
    </source>
</evidence>